<feature type="active site" description="Nucleophile" evidence="3">
    <location>
        <position position="116"/>
    </location>
</feature>
<dbReference type="EMBL" id="SIRS01000007">
    <property type="protein sequence ID" value="TBN13048.1"/>
    <property type="molecule type" value="Genomic_DNA"/>
</dbReference>
<reference evidence="5 6" key="1">
    <citation type="journal article" date="2015" name="Int. J. Syst. Evol. Microbiol.">
        <title>Hyunsoonleella pacifica sp. nov., isolated from seawater of South Pacific Gyre.</title>
        <authorList>
            <person name="Gao X."/>
            <person name="Zhang Z."/>
            <person name="Dai X."/>
            <person name="Zhang X.H."/>
        </authorList>
    </citation>
    <scope>NUCLEOTIDE SEQUENCE [LARGE SCALE GENOMIC DNA]</scope>
    <source>
        <strain evidence="5 6">SW033</strain>
    </source>
</reference>
<dbReference type="SUPFAM" id="SSF48208">
    <property type="entry name" value="Six-hairpin glycosidases"/>
    <property type="match status" value="1"/>
</dbReference>
<comment type="caution">
    <text evidence="5">The sequence shown here is derived from an EMBL/GenBank/DDBJ whole genome shotgun (WGS) entry which is preliminary data.</text>
</comment>
<evidence type="ECO:0000256" key="2">
    <source>
        <dbReference type="ARBA" id="ARBA00038358"/>
    </source>
</evidence>
<feature type="binding site" evidence="4">
    <location>
        <position position="236"/>
    </location>
    <ligand>
        <name>substrate</name>
    </ligand>
</feature>
<feature type="binding site" evidence="4">
    <location>
        <position position="176"/>
    </location>
    <ligand>
        <name>substrate</name>
    </ligand>
</feature>
<dbReference type="PANTHER" id="PTHR36845">
    <property type="entry name" value="HYDROLASE, PUTATIVE (AFU_ORTHOLOGUE AFUA_7G05090)-RELATED"/>
    <property type="match status" value="1"/>
</dbReference>
<feature type="binding site" evidence="4">
    <location>
        <position position="252"/>
    </location>
    <ligand>
        <name>substrate</name>
    </ligand>
</feature>
<evidence type="ECO:0000313" key="5">
    <source>
        <dbReference type="EMBL" id="TBN13048.1"/>
    </source>
</evidence>
<evidence type="ECO:0000256" key="3">
    <source>
        <dbReference type="PIRSR" id="PIRSR610905-1"/>
    </source>
</evidence>
<protein>
    <submittedName>
        <fullName evidence="5">Glucuronyl hydrolase</fullName>
    </submittedName>
</protein>
<proteinExistence type="inferred from homology"/>
<dbReference type="Proteomes" id="UP000292372">
    <property type="component" value="Unassembled WGS sequence"/>
</dbReference>
<keyword evidence="1 5" id="KW-0378">Hydrolase</keyword>
<accession>A0A4Q9FJ63</accession>
<evidence type="ECO:0000256" key="1">
    <source>
        <dbReference type="ARBA" id="ARBA00022801"/>
    </source>
</evidence>
<dbReference type="RefSeq" id="WP_130938221.1">
    <property type="nucleotide sequence ID" value="NZ_BMEE01000006.1"/>
</dbReference>
<dbReference type="AlphaFoldDB" id="A0A4Q9FJ63"/>
<gene>
    <name evidence="5" type="ORF">EYD46_16220</name>
</gene>
<dbReference type="InterPro" id="IPR052369">
    <property type="entry name" value="UG_Glycosaminoglycan_Hydrolase"/>
</dbReference>
<organism evidence="5 6">
    <name type="scientific">Hyunsoonleella pacifica</name>
    <dbReference type="NCBI Taxonomy" id="1080224"/>
    <lineage>
        <taxon>Bacteria</taxon>
        <taxon>Pseudomonadati</taxon>
        <taxon>Bacteroidota</taxon>
        <taxon>Flavobacteriia</taxon>
        <taxon>Flavobacteriales</taxon>
        <taxon>Flavobacteriaceae</taxon>
    </lineage>
</organism>
<dbReference type="PANTHER" id="PTHR36845:SF1">
    <property type="entry name" value="HYDROLASE, PUTATIVE (AFU_ORTHOLOGUE AFUA_7G05090)-RELATED"/>
    <property type="match status" value="1"/>
</dbReference>
<dbReference type="Pfam" id="PF07470">
    <property type="entry name" value="Glyco_hydro_88"/>
    <property type="match status" value="1"/>
</dbReference>
<feature type="binding site" evidence="4">
    <location>
        <position position="248"/>
    </location>
    <ligand>
        <name>substrate</name>
    </ligand>
</feature>
<sequence length="394" mass="45624">MFRVSFLFIILGFTCVSCKSEDKNKVVDGKETIEALLQARYSKFLNYKVDSTAFARSYNPKTATITKVPSGNWTSGFFAGNFWQIYMLTRNEDFKNRAEEWTAYIEKEKYNDRTHDMGFKVFCSFGNGLKVKDNQNYKDIIVKSAKTLSTRFDDTVGSIRSWDFNEDIWQFPVIIDNMMNLELLFEATKISGDSTFHKIAVKHANTTLKNHFREDASTWHVLDYDTISGQVRGRVTHQGISDDSAWARGQGWAINGFTTVYRYTKDDKYLNQAIATANFFINHKNMPEDGVPYWDFDHPDIPNISRDVSAAAIVASALIELYQYTKNEDFLNYSKKVCESLKSRKYILPEDIDIPFILDHSFGDWSLKKEMDEPIAYGDYYFLQTLLRLKALQK</sequence>
<feature type="binding site" evidence="4">
    <location>
        <position position="116"/>
    </location>
    <ligand>
        <name>substrate</name>
    </ligand>
</feature>
<name>A0A4Q9FJ63_9FLAO</name>
<dbReference type="InterPro" id="IPR008928">
    <property type="entry name" value="6-hairpin_glycosidase_sf"/>
</dbReference>
<dbReference type="Gene3D" id="1.50.10.10">
    <property type="match status" value="1"/>
</dbReference>
<dbReference type="InterPro" id="IPR012341">
    <property type="entry name" value="6hp_glycosidase-like_sf"/>
</dbReference>
<feature type="active site" description="Proton donor" evidence="3">
    <location>
        <position position="176"/>
    </location>
</feature>
<keyword evidence="6" id="KW-1185">Reference proteome</keyword>
<dbReference type="GO" id="GO:0000272">
    <property type="term" value="P:polysaccharide catabolic process"/>
    <property type="evidence" value="ECO:0007669"/>
    <property type="project" value="TreeGrafter"/>
</dbReference>
<evidence type="ECO:0000313" key="6">
    <source>
        <dbReference type="Proteomes" id="UP000292372"/>
    </source>
</evidence>
<dbReference type="InterPro" id="IPR010905">
    <property type="entry name" value="Glyco_hydro_88"/>
</dbReference>
<dbReference type="GO" id="GO:0052757">
    <property type="term" value="F:chondroitin hydrolase activity"/>
    <property type="evidence" value="ECO:0007669"/>
    <property type="project" value="TreeGrafter"/>
</dbReference>
<dbReference type="OrthoDB" id="428577at2"/>
<comment type="similarity">
    <text evidence="2">Belongs to the glycosyl hydrolase 88 family.</text>
</comment>
<evidence type="ECO:0000256" key="4">
    <source>
        <dbReference type="PIRSR" id="PIRSR610905-2"/>
    </source>
</evidence>